<feature type="active site" description="Acyl-thioester intermediate" evidence="2">
    <location>
        <position position="186"/>
    </location>
</feature>
<proteinExistence type="predicted"/>
<dbReference type="Proteomes" id="UP000275076">
    <property type="component" value="Unassembled WGS sequence"/>
</dbReference>
<dbReference type="OrthoDB" id="154054at2"/>
<organism evidence="3 4">
    <name type="scientific">Salibacterium salarium</name>
    <dbReference type="NCBI Taxonomy" id="284579"/>
    <lineage>
        <taxon>Bacteria</taxon>
        <taxon>Bacillati</taxon>
        <taxon>Bacillota</taxon>
        <taxon>Bacilli</taxon>
        <taxon>Bacillales</taxon>
        <taxon>Bacillaceae</taxon>
    </lineage>
</organism>
<dbReference type="InterPro" id="IPR042000">
    <property type="entry name" value="Sortase_D_2"/>
</dbReference>
<dbReference type="GO" id="GO:0016787">
    <property type="term" value="F:hydrolase activity"/>
    <property type="evidence" value="ECO:0007669"/>
    <property type="project" value="UniProtKB-KW"/>
</dbReference>
<dbReference type="SUPFAM" id="SSF63817">
    <property type="entry name" value="Sortase"/>
    <property type="match status" value="1"/>
</dbReference>
<accession>A0A3R9PZQ5</accession>
<dbReference type="AlphaFoldDB" id="A0A3R9PZQ5"/>
<name>A0A3R9PZQ5_9BACI</name>
<dbReference type="InterPro" id="IPR023365">
    <property type="entry name" value="Sortase_dom-sf"/>
</dbReference>
<dbReference type="RefSeq" id="WP_125560454.1">
    <property type="nucleotide sequence ID" value="NZ_RBVX01000036.1"/>
</dbReference>
<gene>
    <name evidence="3" type="ORF">D7Z54_25585</name>
</gene>
<dbReference type="EMBL" id="RBVX01000036">
    <property type="protein sequence ID" value="RSL30481.1"/>
    <property type="molecule type" value="Genomic_DNA"/>
</dbReference>
<keyword evidence="1" id="KW-0378">Hydrolase</keyword>
<reference evidence="3 4" key="1">
    <citation type="submission" date="2018-10" db="EMBL/GenBank/DDBJ databases">
        <title>Draft genome sequence of Bacillus salarius IM0101, isolated from a hypersaline soil in Inner Mongolia, China.</title>
        <authorList>
            <person name="Yamprayoonswat W."/>
            <person name="Boonvisut S."/>
            <person name="Jumpathong W."/>
            <person name="Sittihan S."/>
            <person name="Ruangsuj P."/>
            <person name="Wanthongcharoen S."/>
            <person name="Thongpramul N."/>
            <person name="Pimmason S."/>
            <person name="Yu B."/>
            <person name="Yasawong M."/>
        </authorList>
    </citation>
    <scope>NUCLEOTIDE SEQUENCE [LARGE SCALE GENOMIC DNA]</scope>
    <source>
        <strain evidence="3 4">IM0101</strain>
    </source>
</reference>
<evidence type="ECO:0000313" key="3">
    <source>
        <dbReference type="EMBL" id="RSL30481.1"/>
    </source>
</evidence>
<keyword evidence="4" id="KW-1185">Reference proteome</keyword>
<dbReference type="Gene3D" id="2.40.260.10">
    <property type="entry name" value="Sortase"/>
    <property type="match status" value="1"/>
</dbReference>
<dbReference type="CDD" id="cd06166">
    <property type="entry name" value="Sortase_D_2"/>
    <property type="match status" value="1"/>
</dbReference>
<sequence>MKWVALVFIVAGISIGGYPFVQDYLSSSQQEQMLQAFSNEKGEASTSHRAQTYAAVNDTLDNGPTTPSTEPDSSFASAILEIPAIDLEVPVVDGTSPSHLENAAGRIRSTAPPGEKGNTAIAAHRSYTEGNLFNRLDKVKSGDKIHVTTKNGVYVYEVEDSFLVLPENTSVLNQPTDSSILTLITCHPMKDPTHRLIVQASLQP</sequence>
<dbReference type="NCBIfam" id="TIGR01076">
    <property type="entry name" value="sortase_fam"/>
    <property type="match status" value="1"/>
</dbReference>
<evidence type="ECO:0000256" key="2">
    <source>
        <dbReference type="PIRSR" id="PIRSR605754-1"/>
    </source>
</evidence>
<evidence type="ECO:0000313" key="4">
    <source>
        <dbReference type="Proteomes" id="UP000275076"/>
    </source>
</evidence>
<dbReference type="InterPro" id="IPR005754">
    <property type="entry name" value="Sortase"/>
</dbReference>
<evidence type="ECO:0000256" key="1">
    <source>
        <dbReference type="ARBA" id="ARBA00022801"/>
    </source>
</evidence>
<dbReference type="Pfam" id="PF04203">
    <property type="entry name" value="Sortase"/>
    <property type="match status" value="1"/>
</dbReference>
<protein>
    <submittedName>
        <fullName evidence="3">Class D sortase</fullName>
    </submittedName>
</protein>
<feature type="active site" description="Proton donor/acceptor" evidence="2">
    <location>
        <position position="124"/>
    </location>
</feature>
<comment type="caution">
    <text evidence="3">The sequence shown here is derived from an EMBL/GenBank/DDBJ whole genome shotgun (WGS) entry which is preliminary data.</text>
</comment>